<feature type="domain" description="HTH dtxR-type" evidence="1">
    <location>
        <begin position="27"/>
        <end position="82"/>
    </location>
</feature>
<dbReference type="SMART" id="SM00529">
    <property type="entry name" value="HTH_DTXR"/>
    <property type="match status" value="1"/>
</dbReference>
<gene>
    <name evidence="2" type="ORF">SAMN05216559_3734</name>
</gene>
<dbReference type="GO" id="GO:0003700">
    <property type="term" value="F:DNA-binding transcription factor activity"/>
    <property type="evidence" value="ECO:0007669"/>
    <property type="project" value="InterPro"/>
</dbReference>
<dbReference type="InterPro" id="IPR022687">
    <property type="entry name" value="HTH_DTXR"/>
</dbReference>
<evidence type="ECO:0000313" key="3">
    <source>
        <dbReference type="Proteomes" id="UP000199062"/>
    </source>
</evidence>
<evidence type="ECO:0000259" key="1">
    <source>
        <dbReference type="PROSITE" id="PS50944"/>
    </source>
</evidence>
<dbReference type="GO" id="GO:0003677">
    <property type="term" value="F:DNA binding"/>
    <property type="evidence" value="ECO:0007669"/>
    <property type="project" value="InterPro"/>
</dbReference>
<dbReference type="PANTHER" id="PTHR33238:SF7">
    <property type="entry name" value="IRON-DEPENDENT TRANSCRIPTIONAL REGULATOR"/>
    <property type="match status" value="1"/>
</dbReference>
<dbReference type="InterPro" id="IPR022689">
    <property type="entry name" value="Iron_dep_repressor"/>
</dbReference>
<dbReference type="Gene3D" id="1.10.10.10">
    <property type="entry name" value="Winged helix-like DNA-binding domain superfamily/Winged helix DNA-binding domain"/>
    <property type="match status" value="1"/>
</dbReference>
<protein>
    <submittedName>
        <fullName evidence="2">Mn-dependent transcriptional regulator, DtxR family</fullName>
    </submittedName>
</protein>
<dbReference type="PROSITE" id="PS50944">
    <property type="entry name" value="HTH_DTXR"/>
    <property type="match status" value="1"/>
</dbReference>
<dbReference type="GO" id="GO:0046914">
    <property type="term" value="F:transition metal ion binding"/>
    <property type="evidence" value="ECO:0007669"/>
    <property type="project" value="InterPro"/>
</dbReference>
<name>A0A1I6M471_9EURY</name>
<reference evidence="2 3" key="1">
    <citation type="submission" date="2016-10" db="EMBL/GenBank/DDBJ databases">
        <authorList>
            <person name="de Groot N.N."/>
        </authorList>
    </citation>
    <scope>NUCLEOTIDE SEQUENCE [LARGE SCALE GENOMIC DNA]</scope>
    <source>
        <strain evidence="2 3">CGMCC 1.10457</strain>
    </source>
</reference>
<accession>A0A1I6M471</accession>
<dbReference type="RefSeq" id="WP_089818523.1">
    <property type="nucleotide sequence ID" value="NZ_FOZK01000004.1"/>
</dbReference>
<dbReference type="SUPFAM" id="SSF46785">
    <property type="entry name" value="Winged helix' DNA-binding domain"/>
    <property type="match status" value="1"/>
</dbReference>
<dbReference type="InterPro" id="IPR050536">
    <property type="entry name" value="DtxR_MntR_Metal-Reg"/>
</dbReference>
<dbReference type="OrthoDB" id="266552at2157"/>
<dbReference type="AlphaFoldDB" id="A0A1I6M471"/>
<dbReference type="Pfam" id="PF01325">
    <property type="entry name" value="Fe_dep_repress"/>
    <property type="match status" value="1"/>
</dbReference>
<proteinExistence type="predicted"/>
<organism evidence="2 3">
    <name type="scientific">Halomicrobium zhouii</name>
    <dbReference type="NCBI Taxonomy" id="767519"/>
    <lineage>
        <taxon>Archaea</taxon>
        <taxon>Methanobacteriati</taxon>
        <taxon>Methanobacteriota</taxon>
        <taxon>Stenosarchaea group</taxon>
        <taxon>Halobacteria</taxon>
        <taxon>Halobacteriales</taxon>
        <taxon>Haloarculaceae</taxon>
        <taxon>Halomicrobium</taxon>
    </lineage>
</organism>
<dbReference type="Proteomes" id="UP000199062">
    <property type="component" value="Unassembled WGS sequence"/>
</dbReference>
<sequence>MSAESQGPGTDGLAPSPSAVGGTPGRYLLAIHWLADGDAGRVSTGELQRSLDVSGPTVSETVAKLGDRGLVDYQKYRGVTLTPRGDAAATRLARQFCIVTTFFESVLDVPLDDEMTYDIGVTLPADALSRLRELTDRPCIDDCPETAGEDAGCLV</sequence>
<keyword evidence="3" id="KW-1185">Reference proteome</keyword>
<dbReference type="EMBL" id="FOZK01000004">
    <property type="protein sequence ID" value="SFS10453.1"/>
    <property type="molecule type" value="Genomic_DNA"/>
</dbReference>
<dbReference type="PANTHER" id="PTHR33238">
    <property type="entry name" value="IRON (METAL) DEPENDENT REPRESSOR, DTXR FAMILY"/>
    <property type="match status" value="1"/>
</dbReference>
<dbReference type="InterPro" id="IPR036388">
    <property type="entry name" value="WH-like_DNA-bd_sf"/>
</dbReference>
<dbReference type="STRING" id="767519.SAMN05216559_3734"/>
<evidence type="ECO:0000313" key="2">
    <source>
        <dbReference type="EMBL" id="SFS10453.1"/>
    </source>
</evidence>
<dbReference type="InterPro" id="IPR036390">
    <property type="entry name" value="WH_DNA-bd_sf"/>
</dbReference>